<keyword evidence="2" id="KW-1185">Reference proteome</keyword>
<proteinExistence type="predicted"/>
<evidence type="ECO:0000313" key="1">
    <source>
        <dbReference type="EMBL" id="PHO09765.1"/>
    </source>
</evidence>
<dbReference type="Pfam" id="PF13481">
    <property type="entry name" value="AAA_25"/>
    <property type="match status" value="1"/>
</dbReference>
<dbReference type="Gene3D" id="3.40.50.300">
    <property type="entry name" value="P-loop containing nucleotide triphosphate hydrolases"/>
    <property type="match status" value="1"/>
</dbReference>
<reference evidence="1 2" key="1">
    <citation type="submission" date="2017-09" db="EMBL/GenBank/DDBJ databases">
        <authorList>
            <person name="Perez-Cataluna A."/>
            <person name="Figueras M.J."/>
            <person name="Salas-Masso N."/>
        </authorList>
    </citation>
    <scope>NUCLEOTIDE SEQUENCE [LARGE SCALE GENOMIC DNA]</scope>
    <source>
        <strain evidence="1 2">F138-33</strain>
    </source>
</reference>
<protein>
    <recommendedName>
        <fullName evidence="3">AAA family ATPase</fullName>
    </recommendedName>
</protein>
<dbReference type="Proteomes" id="UP000221384">
    <property type="component" value="Unassembled WGS sequence"/>
</dbReference>
<evidence type="ECO:0000313" key="2">
    <source>
        <dbReference type="Proteomes" id="UP000221384"/>
    </source>
</evidence>
<dbReference type="InterPro" id="IPR027417">
    <property type="entry name" value="P-loop_NTPase"/>
</dbReference>
<comment type="caution">
    <text evidence="1">The sequence shown here is derived from an EMBL/GenBank/DDBJ whole genome shotgun (WGS) entry which is preliminary data.</text>
</comment>
<dbReference type="SUPFAM" id="SSF52540">
    <property type="entry name" value="P-loop containing nucleoside triphosphate hydrolases"/>
    <property type="match status" value="1"/>
</dbReference>
<dbReference type="EMBL" id="NWVW01000007">
    <property type="protein sequence ID" value="PHO09765.1"/>
    <property type="molecule type" value="Genomic_DNA"/>
</dbReference>
<dbReference type="RefSeq" id="WP_099334373.1">
    <property type="nucleotide sequence ID" value="NZ_CP042812.1"/>
</dbReference>
<sequence>MIDFLDGIALTSDRLYRETEFLIPDFLPKRMITMYYADGGNAKTWLSYGVAAYICQHNLAKRVYYIDLDNPLDTLKDRGVSELLMNRFATFKYIHRSDLEESPIELLERLASKDNSRHHAYEDMVLIIDSWRNVTNIKNDEKAMYMMNLLMDIREAGMTVVGIAHSNKDGKNYEGSNNIKNSLDVMFKQTLLKSLMGEYVVVNLEPKKERSGVRACDWKINTNTLEMTKADAVTSRMDSQETEFVNNVKALLAKHPKGLNKTDVLEGIGTRKDNKTAINLLKKFEGEFYKMEQDGKKHIYSLL</sequence>
<gene>
    <name evidence="1" type="ORF">CPG37_07040</name>
</gene>
<accession>A0ABX4LPD2</accession>
<evidence type="ECO:0008006" key="3">
    <source>
        <dbReference type="Google" id="ProtNLM"/>
    </source>
</evidence>
<organism evidence="1 2">
    <name type="scientific">Malaciobacter canalis</name>
    <dbReference type="NCBI Taxonomy" id="1912871"/>
    <lineage>
        <taxon>Bacteria</taxon>
        <taxon>Pseudomonadati</taxon>
        <taxon>Campylobacterota</taxon>
        <taxon>Epsilonproteobacteria</taxon>
        <taxon>Campylobacterales</taxon>
        <taxon>Arcobacteraceae</taxon>
        <taxon>Malaciobacter</taxon>
    </lineage>
</organism>
<name>A0ABX4LPD2_9BACT</name>